<dbReference type="AlphaFoldDB" id="A0A151I5H7"/>
<proteinExistence type="predicted"/>
<sequence>MERSRNNDESERAKENREGLGSEEMKRKILRNKWKLKDKKVWIKEDLRKERRFRRCRVREGFEEGKKDKTDSAERGGIE</sequence>
<evidence type="ECO:0000313" key="3">
    <source>
        <dbReference type="Proteomes" id="UP000078540"/>
    </source>
</evidence>
<evidence type="ECO:0000256" key="1">
    <source>
        <dbReference type="SAM" id="MobiDB-lite"/>
    </source>
</evidence>
<name>A0A151I5H7_9HYME</name>
<evidence type="ECO:0000313" key="2">
    <source>
        <dbReference type="EMBL" id="KYM86939.1"/>
    </source>
</evidence>
<dbReference type="Proteomes" id="UP000078540">
    <property type="component" value="Unassembled WGS sequence"/>
</dbReference>
<accession>A0A151I5H7</accession>
<keyword evidence="3" id="KW-1185">Reference proteome</keyword>
<organism evidence="2 3">
    <name type="scientific">Atta colombica</name>
    <dbReference type="NCBI Taxonomy" id="520822"/>
    <lineage>
        <taxon>Eukaryota</taxon>
        <taxon>Metazoa</taxon>
        <taxon>Ecdysozoa</taxon>
        <taxon>Arthropoda</taxon>
        <taxon>Hexapoda</taxon>
        <taxon>Insecta</taxon>
        <taxon>Pterygota</taxon>
        <taxon>Neoptera</taxon>
        <taxon>Endopterygota</taxon>
        <taxon>Hymenoptera</taxon>
        <taxon>Apocrita</taxon>
        <taxon>Aculeata</taxon>
        <taxon>Formicoidea</taxon>
        <taxon>Formicidae</taxon>
        <taxon>Myrmicinae</taxon>
        <taxon>Atta</taxon>
    </lineage>
</organism>
<gene>
    <name evidence="2" type="ORF">ALC53_03740</name>
</gene>
<dbReference type="EMBL" id="KQ976437">
    <property type="protein sequence ID" value="KYM86939.1"/>
    <property type="molecule type" value="Genomic_DNA"/>
</dbReference>
<reference evidence="2 3" key="1">
    <citation type="submission" date="2015-09" db="EMBL/GenBank/DDBJ databases">
        <title>Atta colombica WGS genome.</title>
        <authorList>
            <person name="Nygaard S."/>
            <person name="Hu H."/>
            <person name="Boomsma J."/>
            <person name="Zhang G."/>
        </authorList>
    </citation>
    <scope>NUCLEOTIDE SEQUENCE [LARGE SCALE GENOMIC DNA]</scope>
    <source>
        <strain evidence="2">Treedump-2</strain>
        <tissue evidence="2">Whole body</tissue>
    </source>
</reference>
<protein>
    <submittedName>
        <fullName evidence="2">Uncharacterized protein</fullName>
    </submittedName>
</protein>
<feature type="region of interest" description="Disordered" evidence="1">
    <location>
        <begin position="1"/>
        <end position="24"/>
    </location>
</feature>